<dbReference type="EMBL" id="NCMJ01000054">
    <property type="protein sequence ID" value="PLE27787.1"/>
    <property type="molecule type" value="Genomic_DNA"/>
</dbReference>
<dbReference type="AlphaFoldDB" id="A0A0E1GMS8"/>
<dbReference type="Pfam" id="PF04474">
    <property type="entry name" value="DUF554"/>
    <property type="match status" value="1"/>
</dbReference>
<dbReference type="RefSeq" id="WP_004144724.1">
    <property type="nucleotide sequence ID" value="NZ_AP018750.1"/>
</dbReference>
<evidence type="ECO:0000313" key="9">
    <source>
        <dbReference type="Proteomes" id="UP000258253"/>
    </source>
</evidence>
<dbReference type="Proteomes" id="UP000479475">
    <property type="component" value="Unassembled WGS sequence"/>
</dbReference>
<dbReference type="Proteomes" id="UP000258673">
    <property type="component" value="Unassembled WGS sequence"/>
</dbReference>
<dbReference type="PANTHER" id="PTHR36111">
    <property type="entry name" value="INNER MEMBRANE PROTEIN-RELATED"/>
    <property type="match status" value="1"/>
</dbReference>
<dbReference type="PANTHER" id="PTHR36111:SF2">
    <property type="entry name" value="INNER MEMBRANE PROTEIN"/>
    <property type="match status" value="1"/>
</dbReference>
<evidence type="ECO:0000313" key="12">
    <source>
        <dbReference type="Proteomes" id="UP000259975"/>
    </source>
</evidence>
<evidence type="ECO:0000313" key="3">
    <source>
        <dbReference type="EMBL" id="PLE27787.1"/>
    </source>
</evidence>
<dbReference type="Proteomes" id="UP000258253">
    <property type="component" value="Unassembled WGS sequence"/>
</dbReference>
<feature type="transmembrane region" description="Helical" evidence="1">
    <location>
        <begin position="6"/>
        <end position="26"/>
    </location>
</feature>
<dbReference type="InterPro" id="IPR007563">
    <property type="entry name" value="DUF554"/>
</dbReference>
<keyword evidence="1" id="KW-1133">Transmembrane helix</keyword>
<dbReference type="EMBL" id="JAAKYD010000028">
    <property type="protein sequence ID" value="NGN75198.1"/>
    <property type="molecule type" value="Genomic_DNA"/>
</dbReference>
<organism evidence="7 9">
    <name type="scientific">Klebsiella pneumoniae</name>
    <dbReference type="NCBI Taxonomy" id="573"/>
    <lineage>
        <taxon>Bacteria</taxon>
        <taxon>Pseudomonadati</taxon>
        <taxon>Pseudomonadota</taxon>
        <taxon>Gammaproteobacteria</taxon>
        <taxon>Enterobacterales</taxon>
        <taxon>Enterobacteriaceae</taxon>
        <taxon>Klebsiella/Raoultella group</taxon>
        <taxon>Klebsiella</taxon>
        <taxon>Klebsiella pneumoniae complex</taxon>
    </lineage>
</organism>
<evidence type="ECO:0000313" key="7">
    <source>
        <dbReference type="EMBL" id="SYR35523.1"/>
    </source>
</evidence>
<dbReference type="Proteomes" id="UP000259975">
    <property type="component" value="Unassembled WGS sequence"/>
</dbReference>
<feature type="transmembrane region" description="Helical" evidence="1">
    <location>
        <begin position="216"/>
        <end position="236"/>
    </location>
</feature>
<reference evidence="2 13" key="3">
    <citation type="submission" date="2020-02" db="EMBL/GenBank/DDBJ databases">
        <title>Klebsiella pneumoniae genome sequencing and assembly.</title>
        <authorList>
            <person name="Starkova P.S."/>
            <person name="Sulyan O.S."/>
            <person name="Likholetova D.V."/>
            <person name="Ageevets V.A."/>
            <person name="Lazareva I.V."/>
            <person name="Sopova J.V."/>
            <person name="Sidorenko S.V."/>
        </authorList>
    </citation>
    <scope>NUCLEOTIDE SEQUENCE [LARGE SCALE GENOMIC DNA]</scope>
    <source>
        <strain evidence="2 13">2429</strain>
    </source>
</reference>
<accession>A0A0E1GMS8</accession>
<evidence type="ECO:0000313" key="2">
    <source>
        <dbReference type="EMBL" id="NGN75198.1"/>
    </source>
</evidence>
<proteinExistence type="predicted"/>
<evidence type="ECO:0000313" key="10">
    <source>
        <dbReference type="Proteomes" id="UP000258673"/>
    </source>
</evidence>
<evidence type="ECO:0000313" key="6">
    <source>
        <dbReference type="EMBL" id="SYH31276.1"/>
    </source>
</evidence>
<feature type="transmembrane region" description="Helical" evidence="1">
    <location>
        <begin position="139"/>
        <end position="161"/>
    </location>
</feature>
<evidence type="ECO:0000313" key="13">
    <source>
        <dbReference type="Proteomes" id="UP000479475"/>
    </source>
</evidence>
<comment type="caution">
    <text evidence="7">The sequence shown here is derived from an EMBL/GenBank/DDBJ whole genome shotgun (WGS) entry which is preliminary data.</text>
</comment>
<evidence type="ECO:0000313" key="8">
    <source>
        <dbReference type="Proteomes" id="UP000234439"/>
    </source>
</evidence>
<evidence type="ECO:0000313" key="11">
    <source>
        <dbReference type="Proteomes" id="UP000259497"/>
    </source>
</evidence>
<keyword evidence="1" id="KW-0812">Transmembrane</keyword>
<dbReference type="EMBL" id="UIXM01000040">
    <property type="protein sequence ID" value="SVS29855.1"/>
    <property type="molecule type" value="Genomic_DNA"/>
</dbReference>
<dbReference type="EMBL" id="ULCI01000006">
    <property type="protein sequence ID" value="SYR35523.1"/>
    <property type="molecule type" value="Genomic_DNA"/>
</dbReference>
<evidence type="ECO:0000313" key="5">
    <source>
        <dbReference type="EMBL" id="SXN30653.1"/>
    </source>
</evidence>
<dbReference type="Proteomes" id="UP000234439">
    <property type="component" value="Unassembled WGS sequence"/>
</dbReference>
<feature type="transmembrane region" description="Helical" evidence="1">
    <location>
        <begin position="33"/>
        <end position="51"/>
    </location>
</feature>
<sequence length="238" mass="24837">MLIGPYVNGSAVIIGGLIGAMAGGKLPERVKTALPMTFGLCSVGLGITLVLKVKYMPAVVLAMVLGAFLGELLHLEKRIGSAAGSTRGLINKVLPPVQGLGHEEFTEKFVAILVLFCASGTGIFGAMTEGMSGDPSILYIKTILDLFTAGIFATLLGYAVMTIAIPQIVIQVALAMLAVFILPMITPSMMADFSCAGGLLMVATGLRICNIKLFPVANMLPGLVLVMPFSHLWATLVA</sequence>
<dbReference type="EMBL" id="UKUT01000004">
    <property type="protein sequence ID" value="SYH31276.1"/>
    <property type="molecule type" value="Genomic_DNA"/>
</dbReference>
<dbReference type="Proteomes" id="UP000259497">
    <property type="component" value="Unassembled WGS sequence"/>
</dbReference>
<reference evidence="9 10" key="2">
    <citation type="submission" date="2018-08" db="EMBL/GenBank/DDBJ databases">
        <authorList>
            <consortium name="Pathogen Informatics"/>
        </authorList>
    </citation>
    <scope>NUCLEOTIDE SEQUENCE [LARGE SCALE GENOMIC DNA]</scope>
    <source>
        <strain evidence="5 12">EuSCAPE_AT029</strain>
        <strain evidence="4 11">EuSCAPE_GR114</strain>
        <strain evidence="7 9">EuSCAPE_HU047</strain>
        <strain evidence="6 10">EuSCAPE_IT093</strain>
    </source>
</reference>
<evidence type="ECO:0000256" key="1">
    <source>
        <dbReference type="SAM" id="Phobius"/>
    </source>
</evidence>
<name>A0A0E1GMS8_KLEPN</name>
<keyword evidence="1" id="KW-0472">Membrane</keyword>
<feature type="transmembrane region" description="Helical" evidence="1">
    <location>
        <begin position="109"/>
        <end position="127"/>
    </location>
</feature>
<dbReference type="KEGG" id="kpx:PMK1_00804"/>
<reference evidence="3 8" key="1">
    <citation type="journal article" date="2017" name="J. Infect. Dis.">
        <title>An Analysis of the Epidemic of Klebsiella pneumoniae Carbapenemase-Producing K. pneumoniae: Convergence of Two Evolutionary Mechanisms Creates the Perfect Storm.</title>
        <authorList>
            <person name="Rojas L.J."/>
            <person name="Weinstock G.M."/>
            <person name="De La Cadena E."/>
            <person name="Diaz L."/>
            <person name="Rios R."/>
            <person name="Hanson B.M."/>
            <person name="Brown J.S."/>
            <person name="Vats P."/>
            <person name="Phillips D.S."/>
            <person name="Nguyen H."/>
            <person name="Hujer K.M."/>
            <person name="Correa A."/>
            <person name="Adams M.D."/>
            <person name="Perez F."/>
            <person name="Sodergren E."/>
            <person name="Narechania A."/>
            <person name="Planet P.J."/>
            <person name="Villegas M.V."/>
            <person name="Bonomo R.A."/>
            <person name="Arias C.A."/>
        </authorList>
    </citation>
    <scope>NUCLEOTIDE SEQUENCE [LARGE SCALE GENOMIC DNA]</scope>
    <source>
        <strain evidence="3 8">COL-Kpn30</strain>
    </source>
</reference>
<evidence type="ECO:0000313" key="4">
    <source>
        <dbReference type="EMBL" id="SVS29855.1"/>
    </source>
</evidence>
<feature type="transmembrane region" description="Helical" evidence="1">
    <location>
        <begin position="57"/>
        <end position="75"/>
    </location>
</feature>
<protein>
    <submittedName>
        <fullName evidence="2">DUF554 domain-containing protein</fullName>
    </submittedName>
    <submittedName>
        <fullName evidence="7">Inner membrane protein YqgA</fullName>
    </submittedName>
</protein>
<dbReference type="EMBL" id="UKGE01000006">
    <property type="protein sequence ID" value="SXN30653.1"/>
    <property type="molecule type" value="Genomic_DNA"/>
</dbReference>
<gene>
    <name evidence="3" type="ORF">B6I68_10315</name>
    <name evidence="2" type="ORF">G4V31_24185</name>
    <name evidence="5" type="ORF">SAMEA3499901_01660</name>
    <name evidence="6" type="ORF">SAMEA3515122_02170</name>
    <name evidence="7" type="ORF">SAMEA3538828_01635</name>
    <name evidence="4" type="ORF">SAMEA3649733_05615</name>
</gene>